<dbReference type="InterPro" id="IPR009056">
    <property type="entry name" value="Cyt_c-like_dom"/>
</dbReference>
<keyword evidence="2" id="KW-0479">Metal-binding</keyword>
<keyword evidence="3" id="KW-0408">Iron</keyword>
<dbReference type="GO" id="GO:0009055">
    <property type="term" value="F:electron transfer activity"/>
    <property type="evidence" value="ECO:0007669"/>
    <property type="project" value="InterPro"/>
</dbReference>
<organism evidence="6">
    <name type="scientific">mine drainage metagenome</name>
    <dbReference type="NCBI Taxonomy" id="410659"/>
    <lineage>
        <taxon>unclassified sequences</taxon>
        <taxon>metagenomes</taxon>
        <taxon>ecological metagenomes</taxon>
    </lineage>
</organism>
<dbReference type="AlphaFoldDB" id="A0A1J5R715"/>
<keyword evidence="4" id="KW-0812">Transmembrane</keyword>
<dbReference type="InterPro" id="IPR036909">
    <property type="entry name" value="Cyt_c-like_dom_sf"/>
</dbReference>
<comment type="caution">
    <text evidence="6">The sequence shown here is derived from an EMBL/GenBank/DDBJ whole genome shotgun (WGS) entry which is preliminary data.</text>
</comment>
<evidence type="ECO:0000256" key="1">
    <source>
        <dbReference type="ARBA" id="ARBA00022617"/>
    </source>
</evidence>
<sequence>MRSIRQPRRAVRLAVAALLACAAAAPLYAAAPDPALAAAGARLFSGQTRFAAGGAACISCHAADGGGLASAGGHLAIGLGHAWVDIGPAGIEAMVANPPFAPMAAAYAGHPIGTAETSALLAFLQRSAQQPQAAGALQRHGSMLVAGGAGLAAILLALQLIWGRRKTRSTKHSIYARQARRG</sequence>
<feature type="transmembrane region" description="Helical" evidence="4">
    <location>
        <begin position="143"/>
        <end position="162"/>
    </location>
</feature>
<keyword evidence="1" id="KW-0349">Heme</keyword>
<dbReference type="PROSITE" id="PS51007">
    <property type="entry name" value="CYTC"/>
    <property type="match status" value="1"/>
</dbReference>
<dbReference type="GO" id="GO:0020037">
    <property type="term" value="F:heme binding"/>
    <property type="evidence" value="ECO:0007669"/>
    <property type="project" value="InterPro"/>
</dbReference>
<gene>
    <name evidence="6" type="ORF">GALL_302850</name>
</gene>
<evidence type="ECO:0000313" key="6">
    <source>
        <dbReference type="EMBL" id="OIQ87836.1"/>
    </source>
</evidence>
<dbReference type="GO" id="GO:0046872">
    <property type="term" value="F:metal ion binding"/>
    <property type="evidence" value="ECO:0007669"/>
    <property type="project" value="UniProtKB-KW"/>
</dbReference>
<evidence type="ECO:0000256" key="2">
    <source>
        <dbReference type="ARBA" id="ARBA00022723"/>
    </source>
</evidence>
<accession>A0A1J5R715</accession>
<evidence type="ECO:0000259" key="5">
    <source>
        <dbReference type="PROSITE" id="PS51007"/>
    </source>
</evidence>
<evidence type="ECO:0000256" key="3">
    <source>
        <dbReference type="ARBA" id="ARBA00023004"/>
    </source>
</evidence>
<keyword evidence="4" id="KW-1133">Transmembrane helix</keyword>
<dbReference type="Gene3D" id="1.10.760.10">
    <property type="entry name" value="Cytochrome c-like domain"/>
    <property type="match status" value="1"/>
</dbReference>
<evidence type="ECO:0000256" key="4">
    <source>
        <dbReference type="SAM" id="Phobius"/>
    </source>
</evidence>
<dbReference type="EMBL" id="MLJW01000401">
    <property type="protein sequence ID" value="OIQ87836.1"/>
    <property type="molecule type" value="Genomic_DNA"/>
</dbReference>
<keyword evidence="4" id="KW-0472">Membrane</keyword>
<proteinExistence type="predicted"/>
<feature type="domain" description="Cytochrome c" evidence="5">
    <location>
        <begin position="35"/>
        <end position="128"/>
    </location>
</feature>
<protein>
    <recommendedName>
        <fullName evidence="5">Cytochrome c domain-containing protein</fullName>
    </recommendedName>
</protein>
<name>A0A1J5R715_9ZZZZ</name>
<reference evidence="6" key="1">
    <citation type="submission" date="2016-10" db="EMBL/GenBank/DDBJ databases">
        <title>Sequence of Gallionella enrichment culture.</title>
        <authorList>
            <person name="Poehlein A."/>
            <person name="Muehling M."/>
            <person name="Daniel R."/>
        </authorList>
    </citation>
    <scope>NUCLEOTIDE SEQUENCE</scope>
</reference>
<dbReference type="SUPFAM" id="SSF46626">
    <property type="entry name" value="Cytochrome c"/>
    <property type="match status" value="1"/>
</dbReference>